<comment type="caution">
    <text evidence="2">The sequence shown here is derived from an EMBL/GenBank/DDBJ whole genome shotgun (WGS) entry which is preliminary data.</text>
</comment>
<reference evidence="3" key="1">
    <citation type="journal article" date="2017" name="Proc. Natl. Acad. Sci. U.S.A.">
        <title>Simulation of Deepwater Horizon oil plume reveals substrate specialization within a complex community of hydrocarbon-degraders.</title>
        <authorList>
            <person name="Hu P."/>
            <person name="Dubinsky E.A."/>
            <person name="Probst A.J."/>
            <person name="Wang J."/>
            <person name="Sieber C.M.K."/>
            <person name="Tom L.M."/>
            <person name="Gardinali P."/>
            <person name="Banfield J.F."/>
            <person name="Atlas R.M."/>
            <person name="Andersen G.L."/>
        </authorList>
    </citation>
    <scope>NUCLEOTIDE SEQUENCE [LARGE SCALE GENOMIC DNA]</scope>
</reference>
<evidence type="ECO:0000256" key="1">
    <source>
        <dbReference type="SAM" id="SignalP"/>
    </source>
</evidence>
<dbReference type="Proteomes" id="UP000196531">
    <property type="component" value="Unassembled WGS sequence"/>
</dbReference>
<dbReference type="AlphaFoldDB" id="A0A1Y5FG09"/>
<keyword evidence="1" id="KW-0732">Signal</keyword>
<evidence type="ECO:0008006" key="4">
    <source>
        <dbReference type="Google" id="ProtNLM"/>
    </source>
</evidence>
<evidence type="ECO:0000313" key="2">
    <source>
        <dbReference type="EMBL" id="OUR99686.1"/>
    </source>
</evidence>
<sequence>MKALLTIAAVLLLTSCSSTKKYDFQAPESSKKPVTMWPTWIKDKTKKKKFDGRINLRNNSEEFVIVRFGDVRCKKGDTYGILRYVFFNAGEKIIDLQPSEVKSFNTVCKLNKKVEGTFSYELKRVYSNPSNDGKTTGKMIQKKTIWTSEKM</sequence>
<name>A0A1Y5FG09_9BACT</name>
<dbReference type="PROSITE" id="PS51257">
    <property type="entry name" value="PROKAR_LIPOPROTEIN"/>
    <property type="match status" value="1"/>
</dbReference>
<feature type="chain" id="PRO_5013142245" description="Lipoprotein" evidence="1">
    <location>
        <begin position="21"/>
        <end position="151"/>
    </location>
</feature>
<feature type="signal peptide" evidence="1">
    <location>
        <begin position="1"/>
        <end position="20"/>
    </location>
</feature>
<gene>
    <name evidence="2" type="ORF">A9Q84_01285</name>
</gene>
<proteinExistence type="predicted"/>
<protein>
    <recommendedName>
        <fullName evidence="4">Lipoprotein</fullName>
    </recommendedName>
</protein>
<organism evidence="2 3">
    <name type="scientific">Halobacteriovorax marinus</name>
    <dbReference type="NCBI Taxonomy" id="97084"/>
    <lineage>
        <taxon>Bacteria</taxon>
        <taxon>Pseudomonadati</taxon>
        <taxon>Bdellovibrionota</taxon>
        <taxon>Bacteriovoracia</taxon>
        <taxon>Bacteriovoracales</taxon>
        <taxon>Halobacteriovoraceae</taxon>
        <taxon>Halobacteriovorax</taxon>
    </lineage>
</organism>
<accession>A0A1Y5FG09</accession>
<dbReference type="EMBL" id="MAAO01000002">
    <property type="protein sequence ID" value="OUR99686.1"/>
    <property type="molecule type" value="Genomic_DNA"/>
</dbReference>
<evidence type="ECO:0000313" key="3">
    <source>
        <dbReference type="Proteomes" id="UP000196531"/>
    </source>
</evidence>